<dbReference type="AlphaFoldDB" id="A0AAE4BV87"/>
<name>A0AAE4BV87_9BACT</name>
<accession>A0AAE4BV87</accession>
<protein>
    <submittedName>
        <fullName evidence="1">Pimeloyl-ACP methyl ester carboxylesterase</fullName>
    </submittedName>
</protein>
<dbReference type="EMBL" id="JAVDQD010000009">
    <property type="protein sequence ID" value="MDR6241513.1"/>
    <property type="molecule type" value="Genomic_DNA"/>
</dbReference>
<sequence>MNSSEEYQKKVAFFGNAVTSVIRTDMPKTPIDYGMKYKDVSFTALDGIKIAAWYIPASSPSDKLILMTHPLNFNKYGFVPPEELKAFANVPVEFMPAAKHLHKAGYNILTMDLRNHGDSDSYNNNQTGSGTYEWQDVAGMMKYVNENKELKHMQKAFLSYCVGAKSTLAAITHAPEYFNDIKAIISVQALSVDVAAENMAKNQLGIENTDQFVEDLREYLKKEKNISLADMSPRDYVKHLKCPIMYVQIKNDKTTSPSDTQEFYDNTPTEKELLWIEGDLHRFEGYNYLGKHPEKMLEFFAKYFK</sequence>
<keyword evidence="2" id="KW-1185">Reference proteome</keyword>
<proteinExistence type="predicted"/>
<dbReference type="InterPro" id="IPR029058">
    <property type="entry name" value="AB_hydrolase_fold"/>
</dbReference>
<dbReference type="SUPFAM" id="SSF53474">
    <property type="entry name" value="alpha/beta-Hydrolases"/>
    <property type="match status" value="1"/>
</dbReference>
<dbReference type="Proteomes" id="UP001185092">
    <property type="component" value="Unassembled WGS sequence"/>
</dbReference>
<gene>
    <name evidence="1" type="ORF">HNQ88_004600</name>
</gene>
<evidence type="ECO:0000313" key="2">
    <source>
        <dbReference type="Proteomes" id="UP001185092"/>
    </source>
</evidence>
<comment type="caution">
    <text evidence="1">The sequence shown here is derived from an EMBL/GenBank/DDBJ whole genome shotgun (WGS) entry which is preliminary data.</text>
</comment>
<organism evidence="1 2">
    <name type="scientific">Aureibacter tunicatorum</name>
    <dbReference type="NCBI Taxonomy" id="866807"/>
    <lineage>
        <taxon>Bacteria</taxon>
        <taxon>Pseudomonadati</taxon>
        <taxon>Bacteroidota</taxon>
        <taxon>Cytophagia</taxon>
        <taxon>Cytophagales</taxon>
        <taxon>Persicobacteraceae</taxon>
        <taxon>Aureibacter</taxon>
    </lineage>
</organism>
<reference evidence="1" key="1">
    <citation type="submission" date="2023-07" db="EMBL/GenBank/DDBJ databases">
        <title>Genomic Encyclopedia of Type Strains, Phase IV (KMG-IV): sequencing the most valuable type-strain genomes for metagenomic binning, comparative biology and taxonomic classification.</title>
        <authorList>
            <person name="Goeker M."/>
        </authorList>
    </citation>
    <scope>NUCLEOTIDE SEQUENCE</scope>
    <source>
        <strain evidence="1">DSM 26174</strain>
    </source>
</reference>
<dbReference type="Gene3D" id="3.40.50.1820">
    <property type="entry name" value="alpha/beta hydrolase"/>
    <property type="match status" value="1"/>
</dbReference>
<evidence type="ECO:0000313" key="1">
    <source>
        <dbReference type="EMBL" id="MDR6241513.1"/>
    </source>
</evidence>
<dbReference type="RefSeq" id="WP_309942349.1">
    <property type="nucleotide sequence ID" value="NZ_AP025307.1"/>
</dbReference>